<evidence type="ECO:0000313" key="4">
    <source>
        <dbReference type="Proteomes" id="UP000623250"/>
    </source>
</evidence>
<dbReference type="RefSeq" id="WP_199502315.1">
    <property type="nucleotide sequence ID" value="NZ_JAEMUK010000009.1"/>
</dbReference>
<dbReference type="InterPro" id="IPR051162">
    <property type="entry name" value="T4SS_component"/>
</dbReference>
<feature type="region of interest" description="Disordered" evidence="1">
    <location>
        <begin position="612"/>
        <end position="644"/>
    </location>
</feature>
<evidence type="ECO:0000256" key="1">
    <source>
        <dbReference type="SAM" id="MobiDB-lite"/>
    </source>
</evidence>
<dbReference type="PANTHER" id="PTHR30121">
    <property type="entry name" value="UNCHARACTERIZED PROTEIN YJGR-RELATED"/>
    <property type="match status" value="1"/>
</dbReference>
<dbReference type="AlphaFoldDB" id="A0A8I1GFJ3"/>
<reference evidence="3 4" key="1">
    <citation type="submission" date="2020-12" db="EMBL/GenBank/DDBJ databases">
        <title>Revised draft genomes of Rhodomicrobium vannielii ATCC 17100 and Rhodomicrobium udaipurense JA643.</title>
        <authorList>
            <person name="Conners E.M."/>
            <person name="Davenport E.J."/>
            <person name="Bose A."/>
        </authorList>
    </citation>
    <scope>NUCLEOTIDE SEQUENCE [LARGE SCALE GENOMIC DNA]</scope>
    <source>
        <strain evidence="3 4">JA643</strain>
    </source>
</reference>
<sequence>MDLRLKAFESPEFDRVFSAVASLAGAADEERLDVAEIETDADTGLSSIVAQARGQNPDPASRVMLIKGATGTGKTHTLLTAIRRMHQKGGVYAALFPMVDLVSEKDLDAWLLRAIVSRLSERYLVDAGAPSPLTRLAASLLQRGDPALVTQFCREVLDEHGDIRDFDLRPLIVSIRAALQRESHLPVPSEAFVTALLGAAAGDDESFAYLRGQPLNVSVGGVRLMQGVEDYVPRGHIDALVNVIGATGGTLFLAFDQLEQSRVAGWEQRLRHLFSRGALLAETLPPLAVAYAVLPALYDTIADGIDGSIRDRLERFGAMPVRLKPLGRRQAESMLRRRLSELFARTGAKIDPAEPLYPFPAWMIDELGAQTPRYVFELIQQFRRVYLQIGRVPDIDDMPPPPSPILETPVVLAPAAPAINFDDKWHGELTSRVVQPSVGNGLQQAEILEWAVQACAPEIEGVDAIKTRRSVRGRTGTVVIEADFQKDGQSVERREIALCNEGRGAPLAEEIRNFLRSVNGARPVIVRPRGGRLPKTGRFIAPLLREADDMQGIVVPQFEMLCWERLDSARHFFRMCKDLPGFEDWQRESRPLTKAISLWDIVQFPYVGAPAEDEDESAAEKEKAAPKEAAPPPPPPVPRRRQPSAPAVMLGAHEDGGPIHWAPFETEAKLLNFGILVTGDPGSGKTQTLNVLIDGVASLGYPICIFDFKNDYSERSFVQAIGLKVHDVRRFGIPFNPLMPSPSDDGLAQPIEHIFTITGVLKRVFGLGDRQTAVLRDAMKEAFERRGINPQRWVEAESIRPPSFDDVVAILEEQKEAKNPQAISLLDRIAPLFELGLFPKSDELPVPFEAMLDERLVLSLFALPTDEIKAALAELIIIRLHGVLLRRVQPRKLTRLLVVDEAWRVANSSHLESLAREGRAFGAGIAIGTQYPGDLPPDLSGALDTKIYLKNQQPDHKKAVVRALCGANSGPEAAHLHGVLERLTQFEGLIQNQHYLPYARFRLLPYFMRTAQSTKAA</sequence>
<evidence type="ECO:0000259" key="2">
    <source>
        <dbReference type="SMART" id="SM00382"/>
    </source>
</evidence>
<gene>
    <name evidence="3" type="ORF">JDN41_05070</name>
</gene>
<accession>A0A8I1GFJ3</accession>
<feature type="domain" description="AAA+ ATPase" evidence="2">
    <location>
        <begin position="671"/>
        <end position="953"/>
    </location>
</feature>
<keyword evidence="4" id="KW-1185">Reference proteome</keyword>
<dbReference type="SUPFAM" id="SSF52540">
    <property type="entry name" value="P-loop containing nucleoside triphosphate hydrolases"/>
    <property type="match status" value="2"/>
</dbReference>
<dbReference type="PANTHER" id="PTHR30121:SF6">
    <property type="entry name" value="SLR6007 PROTEIN"/>
    <property type="match status" value="1"/>
</dbReference>
<dbReference type="Gene3D" id="3.40.50.300">
    <property type="entry name" value="P-loop containing nucleotide triphosphate hydrolases"/>
    <property type="match status" value="2"/>
</dbReference>
<dbReference type="EMBL" id="JAEMUK010000009">
    <property type="protein sequence ID" value="MBJ7542926.1"/>
    <property type="molecule type" value="Genomic_DNA"/>
</dbReference>
<comment type="caution">
    <text evidence="3">The sequence shown here is derived from an EMBL/GenBank/DDBJ whole genome shotgun (WGS) entry which is preliminary data.</text>
</comment>
<dbReference type="SMART" id="SM00382">
    <property type="entry name" value="AAA"/>
    <property type="match status" value="2"/>
</dbReference>
<feature type="domain" description="AAA+ ATPase" evidence="2">
    <location>
        <begin position="60"/>
        <end position="531"/>
    </location>
</feature>
<dbReference type="Proteomes" id="UP000623250">
    <property type="component" value="Unassembled WGS sequence"/>
</dbReference>
<dbReference type="InterPro" id="IPR027417">
    <property type="entry name" value="P-loop_NTPase"/>
</dbReference>
<proteinExistence type="predicted"/>
<dbReference type="InterPro" id="IPR003593">
    <property type="entry name" value="AAA+_ATPase"/>
</dbReference>
<organism evidence="3 4">
    <name type="scientific">Rhodomicrobium udaipurense</name>
    <dbReference type="NCBI Taxonomy" id="1202716"/>
    <lineage>
        <taxon>Bacteria</taxon>
        <taxon>Pseudomonadati</taxon>
        <taxon>Pseudomonadota</taxon>
        <taxon>Alphaproteobacteria</taxon>
        <taxon>Hyphomicrobiales</taxon>
        <taxon>Hyphomicrobiaceae</taxon>
        <taxon>Rhodomicrobium</taxon>
    </lineage>
</organism>
<name>A0A8I1GFJ3_9HYPH</name>
<evidence type="ECO:0000313" key="3">
    <source>
        <dbReference type="EMBL" id="MBJ7542926.1"/>
    </source>
</evidence>
<protein>
    <recommendedName>
        <fullName evidence="2">AAA+ ATPase domain-containing protein</fullName>
    </recommendedName>
</protein>